<dbReference type="eggNOG" id="COG4983">
    <property type="taxonomic scope" value="Bacteria"/>
</dbReference>
<dbReference type="KEGG" id="tau:Tola_1170"/>
<dbReference type="RefSeq" id="WP_012729390.1">
    <property type="nucleotide sequence ID" value="NC_012691.1"/>
</dbReference>
<accession>C4LDJ5</accession>
<organism evidence="1 2">
    <name type="scientific">Tolumonas auensis (strain DSM 9187 / NBRC 110442 / TA 4)</name>
    <dbReference type="NCBI Taxonomy" id="595494"/>
    <lineage>
        <taxon>Bacteria</taxon>
        <taxon>Pseudomonadati</taxon>
        <taxon>Pseudomonadota</taxon>
        <taxon>Gammaproteobacteria</taxon>
        <taxon>Aeromonadales</taxon>
        <taxon>Aeromonadaceae</taxon>
        <taxon>Tolumonas</taxon>
    </lineage>
</organism>
<reference evidence="1 2" key="2">
    <citation type="journal article" date="2011" name="Stand. Genomic Sci.">
        <title>Complete genome sequence of Tolumonas auensis type strain (TA 4).</title>
        <authorList>
            <person name="Chertkov O."/>
            <person name="Copeland A."/>
            <person name="Lucas S."/>
            <person name="Lapidus A."/>
            <person name="Berry K.W."/>
            <person name="Detter J.C."/>
            <person name="Del Rio T.G."/>
            <person name="Hammon N."/>
            <person name="Dalin E."/>
            <person name="Tice H."/>
            <person name="Pitluck S."/>
            <person name="Richardson P."/>
            <person name="Bruce D."/>
            <person name="Goodwin L."/>
            <person name="Han C."/>
            <person name="Tapia R."/>
            <person name="Saunders E."/>
            <person name="Schmutz J."/>
            <person name="Brettin T."/>
            <person name="Larimer F."/>
            <person name="Land M."/>
            <person name="Hauser L."/>
            <person name="Spring S."/>
            <person name="Rohde M."/>
            <person name="Kyrpides N.C."/>
            <person name="Ivanova N."/>
            <person name="Goker M."/>
            <person name="Beller H.R."/>
            <person name="Klenk H.P."/>
            <person name="Woyke T."/>
        </authorList>
    </citation>
    <scope>NUCLEOTIDE SEQUENCE [LARGE SCALE GENOMIC DNA]</scope>
    <source>
        <strain evidence="2">DSM 9187 / TA4</strain>
    </source>
</reference>
<sequence>MNPMIPYKECPVNGLPPIFSNAIYETANQTKAPLDMVANLAIGVVSLVCQNKVNVCRMEGLISPCSVFVMSVGDSGERKTGTENKLMEPIQEMENMLLDAYKKELAIFDAKKFAWEQKKKIIASKIKKAINSNEKHDHLTKELEELFIEKPVIPKRKKMKFNDATPAAIKHYLGEHNKSIGIMSDEGGTILNAKIVDDLSFLNKLWDGSDYSTERKTIPSHHITGARLTMSILVQSSVLNAYLIRQGENARGSGFLARFLFCYPPSTQGTRYITNPVTSTEHLQVFHERMKSILHEDKDPITLNLDHEAKKCWIDYFNEIESQLLPDGYLYHFRDYASKVADNAARIAALIHYFIGNDGDISRQVMTSAIHLSRWYLNEYIRVFSVPNEEQSMQLESNELFLWINNFCMTNRITYFKKNHLLQYGPNRFREKRRLDFLLNILCQQNRIWLWNAHKTNYIGIGQNPNIPYIQSGFTITN</sequence>
<name>C4LDJ5_TOLAT</name>
<proteinExistence type="predicted"/>
<dbReference type="OrthoDB" id="9067983at2"/>
<dbReference type="EMBL" id="CP001616">
    <property type="protein sequence ID" value="ACQ92791.1"/>
    <property type="molecule type" value="Genomic_DNA"/>
</dbReference>
<dbReference type="STRING" id="595494.Tola_1170"/>
<keyword evidence="2" id="KW-1185">Reference proteome</keyword>
<evidence type="ECO:0008006" key="3">
    <source>
        <dbReference type="Google" id="ProtNLM"/>
    </source>
</evidence>
<gene>
    <name evidence="1" type="ordered locus">Tola_1170</name>
</gene>
<dbReference type="Pfam" id="PF13148">
    <property type="entry name" value="DUF3987"/>
    <property type="match status" value="1"/>
</dbReference>
<evidence type="ECO:0000313" key="2">
    <source>
        <dbReference type="Proteomes" id="UP000009073"/>
    </source>
</evidence>
<protein>
    <recommendedName>
        <fullName evidence="3">DUF3987 domain-containing protein</fullName>
    </recommendedName>
</protein>
<dbReference type="AlphaFoldDB" id="C4LDJ5"/>
<dbReference type="Proteomes" id="UP000009073">
    <property type="component" value="Chromosome"/>
</dbReference>
<reference evidence="2" key="1">
    <citation type="submission" date="2009-05" db="EMBL/GenBank/DDBJ databases">
        <title>Complete sequence of Tolumonas auensis DSM 9187.</title>
        <authorList>
            <consortium name="US DOE Joint Genome Institute"/>
            <person name="Lucas S."/>
            <person name="Copeland A."/>
            <person name="Lapidus A."/>
            <person name="Glavina del Rio T."/>
            <person name="Tice H."/>
            <person name="Bruce D."/>
            <person name="Goodwin L."/>
            <person name="Pitluck S."/>
            <person name="Chertkov O."/>
            <person name="Brettin T."/>
            <person name="Detter J.C."/>
            <person name="Han C."/>
            <person name="Larimer F."/>
            <person name="Land M."/>
            <person name="Hauser L."/>
            <person name="Kyrpides N."/>
            <person name="Mikhailova N."/>
            <person name="Spring S."/>
            <person name="Beller H."/>
        </authorList>
    </citation>
    <scope>NUCLEOTIDE SEQUENCE [LARGE SCALE GENOMIC DNA]</scope>
    <source>
        <strain evidence="2">DSM 9187 / TA4</strain>
    </source>
</reference>
<evidence type="ECO:0000313" key="1">
    <source>
        <dbReference type="EMBL" id="ACQ92791.1"/>
    </source>
</evidence>
<dbReference type="InterPro" id="IPR025048">
    <property type="entry name" value="DUF3987"/>
</dbReference>
<dbReference type="HOGENOM" id="CLU_020866_2_1_6"/>